<reference evidence="5 6" key="1">
    <citation type="submission" date="2016-10" db="EMBL/GenBank/DDBJ databases">
        <authorList>
            <person name="de Groot N.N."/>
        </authorList>
    </citation>
    <scope>NUCLEOTIDE SEQUENCE [LARGE SCALE GENOMIC DNA]</scope>
    <source>
        <strain evidence="5 6">DSM 22024</strain>
    </source>
</reference>
<dbReference type="CDD" id="cd12167">
    <property type="entry name" value="2-Hacid_dh_8"/>
    <property type="match status" value="1"/>
</dbReference>
<dbReference type="InterPro" id="IPR050857">
    <property type="entry name" value="D-2-hydroxyacid_DH"/>
</dbReference>
<dbReference type="PROSITE" id="PS00671">
    <property type="entry name" value="D_2_HYDROXYACID_DH_3"/>
    <property type="match status" value="1"/>
</dbReference>
<dbReference type="InterPro" id="IPR036291">
    <property type="entry name" value="NAD(P)-bd_dom_sf"/>
</dbReference>
<keyword evidence="6" id="KW-1185">Reference proteome</keyword>
<dbReference type="SUPFAM" id="SSF51735">
    <property type="entry name" value="NAD(P)-binding Rossmann-fold domains"/>
    <property type="match status" value="1"/>
</dbReference>
<dbReference type="PANTHER" id="PTHR42789">
    <property type="entry name" value="D-ISOMER SPECIFIC 2-HYDROXYACID DEHYDROGENASE FAMILY PROTEIN (AFU_ORTHOLOGUE AFUA_6G10090)"/>
    <property type="match status" value="1"/>
</dbReference>
<dbReference type="GO" id="GO:0051287">
    <property type="term" value="F:NAD binding"/>
    <property type="evidence" value="ECO:0007669"/>
    <property type="project" value="InterPro"/>
</dbReference>
<protein>
    <submittedName>
        <fullName evidence="5">Phosphoglycerate dehydrogenase</fullName>
    </submittedName>
</protein>
<keyword evidence="3" id="KW-0520">NAD</keyword>
<dbReference type="AlphaFoldDB" id="A0A1H1LJR6"/>
<evidence type="ECO:0000256" key="1">
    <source>
        <dbReference type="ARBA" id="ARBA00005854"/>
    </source>
</evidence>
<evidence type="ECO:0000259" key="4">
    <source>
        <dbReference type="Pfam" id="PF02826"/>
    </source>
</evidence>
<dbReference type="OrthoDB" id="117809at2"/>
<dbReference type="PANTHER" id="PTHR42789:SF1">
    <property type="entry name" value="D-ISOMER SPECIFIC 2-HYDROXYACID DEHYDROGENASE FAMILY PROTEIN (AFU_ORTHOLOGUE AFUA_6G10090)"/>
    <property type="match status" value="1"/>
</dbReference>
<dbReference type="PROSITE" id="PS00670">
    <property type="entry name" value="D_2_HYDROXYACID_DH_2"/>
    <property type="match status" value="1"/>
</dbReference>
<dbReference type="InterPro" id="IPR006140">
    <property type="entry name" value="D-isomer_DH_NAD-bd"/>
</dbReference>
<dbReference type="Gene3D" id="3.40.50.720">
    <property type="entry name" value="NAD(P)-binding Rossmann-like Domain"/>
    <property type="match status" value="2"/>
</dbReference>
<accession>A0A1H1LJR6</accession>
<dbReference type="InterPro" id="IPR029753">
    <property type="entry name" value="D-isomer_DH_CS"/>
</dbReference>
<dbReference type="SUPFAM" id="SSF52283">
    <property type="entry name" value="Formate/glycerate dehydrogenase catalytic domain-like"/>
    <property type="match status" value="1"/>
</dbReference>
<gene>
    <name evidence="5" type="ORF">SAMN04489717_0380</name>
</gene>
<dbReference type="Proteomes" id="UP000198983">
    <property type="component" value="Chromosome I"/>
</dbReference>
<evidence type="ECO:0000256" key="2">
    <source>
        <dbReference type="ARBA" id="ARBA00023002"/>
    </source>
</evidence>
<dbReference type="EMBL" id="LT629732">
    <property type="protein sequence ID" value="SDR74748.1"/>
    <property type="molecule type" value="Genomic_DNA"/>
</dbReference>
<organism evidence="5 6">
    <name type="scientific">Actinopolymorpha singaporensis</name>
    <dbReference type="NCBI Taxonomy" id="117157"/>
    <lineage>
        <taxon>Bacteria</taxon>
        <taxon>Bacillati</taxon>
        <taxon>Actinomycetota</taxon>
        <taxon>Actinomycetes</taxon>
        <taxon>Propionibacteriales</taxon>
        <taxon>Actinopolymorphaceae</taxon>
        <taxon>Actinopolymorpha</taxon>
    </lineage>
</organism>
<dbReference type="STRING" id="117157.SAMN04489717_0380"/>
<feature type="domain" description="D-isomer specific 2-hydroxyacid dehydrogenase NAD-binding" evidence="4">
    <location>
        <begin position="120"/>
        <end position="296"/>
    </location>
</feature>
<comment type="similarity">
    <text evidence="1">Belongs to the D-isomer specific 2-hydroxyacid dehydrogenase family.</text>
</comment>
<dbReference type="RefSeq" id="WP_092649971.1">
    <property type="nucleotide sequence ID" value="NZ_LT629732.1"/>
</dbReference>
<dbReference type="Pfam" id="PF02826">
    <property type="entry name" value="2-Hacid_dh_C"/>
    <property type="match status" value="1"/>
</dbReference>
<evidence type="ECO:0000313" key="6">
    <source>
        <dbReference type="Proteomes" id="UP000198983"/>
    </source>
</evidence>
<sequence>MSTDAHAVVAVLLTEQTRATVLTPAAERLLAGAARVRWAEGPPGDWDLPGLLDGAVACLTGWGTPPITEQVLANSPDLRLVAHTAGSIRALVPQDAVGARLTVCQSAGLIADSVAELVISQILSALRDLPALDAGLRAGQEWSALRERYPGRLLGARTVGVVGASRTGRAVIGLLRAFRARVLVADPLLTAAEADELGVTPVELDDLLRGSDVVTLHAPLLPQTQGLLGARELSLLADGALLVNAARGGLVDGDALVAELRSGRIRAALDVFPTEPLAPDSPWRQLPNAILSPHTAGHTVDSHARQGQAMVEDVVRFLRDEPLRYAVAADSVGVLA</sequence>
<dbReference type="GO" id="GO:0016616">
    <property type="term" value="F:oxidoreductase activity, acting on the CH-OH group of donors, NAD or NADP as acceptor"/>
    <property type="evidence" value="ECO:0007669"/>
    <property type="project" value="UniProtKB-ARBA"/>
</dbReference>
<proteinExistence type="inferred from homology"/>
<keyword evidence="2" id="KW-0560">Oxidoreductase</keyword>
<evidence type="ECO:0000256" key="3">
    <source>
        <dbReference type="ARBA" id="ARBA00023027"/>
    </source>
</evidence>
<name>A0A1H1LJR6_9ACTN</name>
<evidence type="ECO:0000313" key="5">
    <source>
        <dbReference type="EMBL" id="SDR74748.1"/>
    </source>
</evidence>